<reference evidence="1" key="1">
    <citation type="submission" date="2022-06" db="EMBL/GenBank/DDBJ databases">
        <authorList>
            <person name="Legras J.-L."/>
            <person name="Devillers H."/>
            <person name="Grondin C."/>
        </authorList>
    </citation>
    <scope>NUCLEOTIDE SEQUENCE</scope>
    <source>
        <strain evidence="1">CLIB 1444</strain>
    </source>
</reference>
<evidence type="ECO:0000313" key="1">
    <source>
        <dbReference type="EMBL" id="CAH6723445.1"/>
    </source>
</evidence>
<gene>
    <name evidence="1" type="ORF">CLIB1444_15S01442</name>
</gene>
<sequence length="873" mass="98436">MTSLDVDIGDLPPLTVFLGSVSPGIDKLEDNIHFLHDNEFEHKSKSSNFIWPLIENNSIEDSNLNNSLVATLHPQYLNIARPPLNNNGIYESNTYVSLPFHITNLFDKVIEHKTPNKSVDGGFQIGANVGSLMPDPFEYVHLNPGCLSEILELDNLDRSNNTFDNNDNKNPFTKLTNNFNKLLKLNHSNNSVDNFNNFKNFQDLPSTISKSTVFEKFLTYDNDVYHKNLNSVDTSKILVSCNINVLNLITIDNDNNYRNPTTFQSSKPYTSLLEMETEEPKSYSKTIEVPILRLQLKENYIITTMKVFKSHKTPFVVMGLNSGEIILINLNNLSFVHINNFVNDISKSSISLNTTIGSNSVSPTIINESVTSLEIINNSIYEFLIVAGYSNGEIILLNPFVNDDISKTHYLKTVVDNDRFVTYFKKFDLSPFVNKKLLEQKSSSNINPFRTSEEFDDETPNVVVGHLKISHKPITCITSTISLVNPSTSLSFNPLLIAVGGDDGLIKLMNLSLTYNCNYGNNNASKSIISDVISNYFQDGIKDLTFSNDFKILSVVGNGDLIELFNLRYYNVNSLLNQKKLEPVSSGSTKRSRSGTVNSTNSTSNNNNNITTNALSLFLSPSVSSPSTSLEINRHNDDNNDVLYPPSVKDIKLLCRLKSHSNIVSKIMFIKNDQVINKGFENKDSNTFYRLVSCGNDGRVIFWEFDIKGLPKIKKTLIPKKRSKKKKLKGHTKSKSMNFDESLNLPSQANNSVSNMNNLLNQSHSKSNSHINLNDLTDQVKGITGLYQSLYESRFKRHYNKLLVEQHKIDEGKFNTIIHPIINDKLVPAIEIPLTSVDFTCWFKDGKISNIYIDNGNFWCMGKNGDIIRYVIE</sequence>
<accession>A0ACA9YEE7</accession>
<name>A0ACA9YEE7_9ASCO</name>
<dbReference type="EMBL" id="CALSDN010000015">
    <property type="protein sequence ID" value="CAH6723445.1"/>
    <property type="molecule type" value="Genomic_DNA"/>
</dbReference>
<evidence type="ECO:0000313" key="2">
    <source>
        <dbReference type="Proteomes" id="UP001152531"/>
    </source>
</evidence>
<comment type="caution">
    <text evidence="1">The sequence shown here is derived from an EMBL/GenBank/DDBJ whole genome shotgun (WGS) entry which is preliminary data.</text>
</comment>
<organism evidence="1 2">
    <name type="scientific">[Candida] jaroonii</name>
    <dbReference type="NCBI Taxonomy" id="467808"/>
    <lineage>
        <taxon>Eukaryota</taxon>
        <taxon>Fungi</taxon>
        <taxon>Dikarya</taxon>
        <taxon>Ascomycota</taxon>
        <taxon>Saccharomycotina</taxon>
        <taxon>Pichiomycetes</taxon>
        <taxon>Debaryomycetaceae</taxon>
        <taxon>Yamadazyma</taxon>
    </lineage>
</organism>
<proteinExistence type="predicted"/>
<dbReference type="Proteomes" id="UP001152531">
    <property type="component" value="Unassembled WGS sequence"/>
</dbReference>
<protein>
    <submittedName>
        <fullName evidence="1">Uncharacterized protein</fullName>
    </submittedName>
</protein>
<keyword evidence="2" id="KW-1185">Reference proteome</keyword>